<dbReference type="eggNOG" id="KOG1839">
    <property type="taxonomic scope" value="Eukaryota"/>
</dbReference>
<dbReference type="Proteomes" id="UP000182444">
    <property type="component" value="Chromosome 1B"/>
</dbReference>
<dbReference type="SUPFAM" id="SSF103107">
    <property type="entry name" value="Hypothetical protein c14orf129, hspc210"/>
    <property type="match status" value="1"/>
</dbReference>
<dbReference type="KEGG" id="yli:2906886"/>
<dbReference type="Gene3D" id="1.25.40.10">
    <property type="entry name" value="Tetratricopeptide repeat domain"/>
    <property type="match status" value="2"/>
</dbReference>
<feature type="region of interest" description="Disordered" evidence="3">
    <location>
        <begin position="1169"/>
        <end position="1220"/>
    </location>
</feature>
<dbReference type="InterPro" id="IPR028275">
    <property type="entry name" value="CLU_N"/>
</dbReference>
<dbReference type="GO" id="GO:0005737">
    <property type="term" value="C:cytoplasm"/>
    <property type="evidence" value="ECO:0007669"/>
    <property type="project" value="UniProtKB-SubCell"/>
</dbReference>
<dbReference type="Gene3D" id="3.30.2280.10">
    <property type="entry name" value="Hypothetical protein (hspc210)"/>
    <property type="match status" value="1"/>
</dbReference>
<dbReference type="Pfam" id="PF12807">
    <property type="entry name" value="eIF3_p135"/>
    <property type="match status" value="1"/>
</dbReference>
<dbReference type="EMBL" id="CP017554">
    <property type="protein sequence ID" value="AOW01908.1"/>
    <property type="molecule type" value="Genomic_DNA"/>
</dbReference>
<evidence type="ECO:0000259" key="4">
    <source>
        <dbReference type="PROSITE" id="PS51823"/>
    </source>
</evidence>
<dbReference type="GO" id="GO:0007005">
    <property type="term" value="P:mitochondrion organization"/>
    <property type="evidence" value="ECO:0007669"/>
    <property type="project" value="UniProtKB-UniRule"/>
</dbReference>
<feature type="domain" description="Clu" evidence="4">
    <location>
        <begin position="418"/>
        <end position="661"/>
    </location>
</feature>
<comment type="subunit">
    <text evidence="2">May associate with the eukaryotic translation initiation factor 3 (eIF-3) complex.</text>
</comment>
<feature type="compositionally biased region" description="Basic and acidic residues" evidence="3">
    <location>
        <begin position="1199"/>
        <end position="1212"/>
    </location>
</feature>
<dbReference type="HAMAP" id="MF_03013">
    <property type="entry name" value="CLU"/>
    <property type="match status" value="1"/>
</dbReference>
<proteinExistence type="inferred from homology"/>
<accession>A0A1D8N8E0</accession>
<evidence type="ECO:0000313" key="6">
    <source>
        <dbReference type="Proteomes" id="UP000182444"/>
    </source>
</evidence>
<dbReference type="VEuPathDB" id="FungiDB:YALI1_B24502g"/>
<reference evidence="5 6" key="1">
    <citation type="journal article" date="2016" name="PLoS ONE">
        <title>Sequence Assembly of Yarrowia lipolytica Strain W29/CLIB89 Shows Transposable Element Diversity.</title>
        <authorList>
            <person name="Magnan C."/>
            <person name="Yu J."/>
            <person name="Chang I."/>
            <person name="Jahn E."/>
            <person name="Kanomata Y."/>
            <person name="Wu J."/>
            <person name="Zeller M."/>
            <person name="Oakes M."/>
            <person name="Baldi P."/>
            <person name="Sandmeyer S."/>
        </authorList>
    </citation>
    <scope>NUCLEOTIDE SEQUENCE [LARGE SCALE GENOMIC DNA]</scope>
    <source>
        <strain evidence="6">CLIB89(W29)</strain>
    </source>
</reference>
<dbReference type="GO" id="GO:0048312">
    <property type="term" value="P:intracellular distribution of mitochondria"/>
    <property type="evidence" value="ECO:0007669"/>
    <property type="project" value="TreeGrafter"/>
</dbReference>
<dbReference type="AlphaFoldDB" id="A0A1D8N8E0"/>
<gene>
    <name evidence="2" type="primary">CLU1</name>
    <name evidence="2" type="synonym">TIF31</name>
    <name evidence="5" type="ORF">YALI1_B24502g</name>
</gene>
<dbReference type="Pfam" id="PF15044">
    <property type="entry name" value="CLU_N"/>
    <property type="match status" value="1"/>
</dbReference>
<comment type="subcellular location">
    <subcellularLocation>
        <location evidence="2">Cytoplasm</location>
    </subcellularLocation>
</comment>
<dbReference type="InterPro" id="IPR023231">
    <property type="entry name" value="GSKIP_dom_sf"/>
</dbReference>
<name>A0A1D8N8E0_YARLL</name>
<dbReference type="InterPro" id="IPR025697">
    <property type="entry name" value="CLU_dom"/>
</dbReference>
<evidence type="ECO:0000256" key="3">
    <source>
        <dbReference type="SAM" id="MobiDB-lite"/>
    </source>
</evidence>
<dbReference type="PANTHER" id="PTHR12601">
    <property type="entry name" value="EUKARYOTIC TRANSLATION INITIATION FACTOR 3 SUBUNIT EIF-3"/>
    <property type="match status" value="1"/>
</dbReference>
<feature type="compositionally biased region" description="Basic residues" evidence="3">
    <location>
        <begin position="1189"/>
        <end position="1198"/>
    </location>
</feature>
<dbReference type="InterPro" id="IPR033646">
    <property type="entry name" value="CLU-central"/>
</dbReference>
<dbReference type="GO" id="GO:0003729">
    <property type="term" value="F:mRNA binding"/>
    <property type="evidence" value="ECO:0007669"/>
    <property type="project" value="TreeGrafter"/>
</dbReference>
<evidence type="ECO:0000256" key="1">
    <source>
        <dbReference type="ARBA" id="ARBA00022490"/>
    </source>
</evidence>
<dbReference type="SUPFAM" id="SSF48452">
    <property type="entry name" value="TPR-like"/>
    <property type="match status" value="1"/>
</dbReference>
<organism evidence="5 6">
    <name type="scientific">Yarrowia lipolytica</name>
    <name type="common">Candida lipolytica</name>
    <dbReference type="NCBI Taxonomy" id="4952"/>
    <lineage>
        <taxon>Eukaryota</taxon>
        <taxon>Fungi</taxon>
        <taxon>Dikarya</taxon>
        <taxon>Ascomycota</taxon>
        <taxon>Saccharomycotina</taxon>
        <taxon>Dipodascomycetes</taxon>
        <taxon>Dipodascales</taxon>
        <taxon>Dipodascales incertae sedis</taxon>
        <taxon>Yarrowia</taxon>
    </lineage>
</organism>
<evidence type="ECO:0000256" key="2">
    <source>
        <dbReference type="HAMAP-Rule" id="MF_03013"/>
    </source>
</evidence>
<feature type="region of interest" description="Disordered" evidence="3">
    <location>
        <begin position="204"/>
        <end position="234"/>
    </location>
</feature>
<dbReference type="PROSITE" id="PS51823">
    <property type="entry name" value="CLU"/>
    <property type="match status" value="1"/>
</dbReference>
<comment type="similarity">
    <text evidence="2">Belongs to the CLU family.</text>
</comment>
<protein>
    <recommendedName>
        <fullName evidence="2">Clustered mitochondria protein homolog</fullName>
    </recommendedName>
    <alternativeName>
        <fullName evidence="2">Protein TIF31 homolog</fullName>
    </alternativeName>
</protein>
<feature type="compositionally biased region" description="Acidic residues" evidence="3">
    <location>
        <begin position="215"/>
        <end position="226"/>
    </location>
</feature>
<evidence type="ECO:0000313" key="5">
    <source>
        <dbReference type="EMBL" id="AOW01908.1"/>
    </source>
</evidence>
<keyword evidence="1 2" id="KW-0963">Cytoplasm</keyword>
<dbReference type="InterPro" id="IPR027523">
    <property type="entry name" value="CLU_prot"/>
</dbReference>
<sequence length="1220" mass="135239">MAYLICLLTTMRRFFGTRLNLSVSPRSPVHITMLNSVCTQFVRFRTNPVLTLQVTFPDPELPPLSLTVSPEESVQEIRNYIRDAFVQERCITSFTLNLNGQPIDGFESLAEIEGLESGATIELTNAPYNEHEARLHVIRVRELAGFSNNSHAAVGQDAGMTAFNRTEGIDKTPKDYMQEVVETKAQKEAKAKLKAEQKKAKAAAKAEALAKNEEVSEDEESEPEDDTPMKQSTQVLEENSPMHGFKLEESKSLQELFPDRQNLPAPALLSLHLSHWNPPTQAQQLNGELLYLQCATLEGESYQIVAHTNGFYVANSTLGSFDPSPKPLMVKTKAKKQNGGKKGGKKTETEISYVPITTENMHHSLYDLLVSLSDKFAKKIASNYAELNAAGMLSVVPPTNCFLANPWLTKPAGFRRPDMARNQELLSLKNLEGQDDTREWSEDLQSLKELPRETINDRVVRERHLNKTYFDFTEAAVAGAVQVVHGEIQPINPSEPEASHIFLHKGIFYSVGADGSGTYAEIGGDEAARVASAKDLQAVQQLVQFDFPEIASLCTTVVDYQGKRIVCQSPVPGIFRQPENAPPQVKYGSVEGAEEIASEQEFGDAFKPIAAAFRLKTHTVKDANKEHSLHLASDCKGLAGTDGRKYLLDLYRLAPVDIAFLDANPSYPHQLALLRFEAVEAYFRHQVRAEIKKQSLDEDETPKFEVEPFYLNPDAFVLPAPKEDEDAVRAASEFVSNTIIPEHVEAVIAGFGTTPIDGQQLTQSLHGKGIPMRHLASVIAAAKKSDTSKAQFLAELCEQEIAVRSAKHLLRNEMAKKGANPKYVVAHVMNLLLGSTSKVFDTPAGLLTVSDSVNLSVDEAKATVAAIAKTRFGYDLDTSIFAKRPVQLLRELSGKLGLQFLQKEYEFGAEPFAVADVVNILPVFKTTTFRSKLEEEALEAARNSVNTDKDVALQLLRESIPLAEQVYGSVNPELTKVYNTASYLAYEMDEALLAADLGRRACIMSERCSGIDSVDAILNYLNLSLFEHAIGNYVGALHMIKHAVSVWVTVCGTHLHPDIITSLSNAITMLTTLKRWNESRQWLEKTIVITESVANEKAQAPLRFQLAQTMCHEQQYKEATDELRRALKLFNAHYGEDDQNTKDCAVWLKSLTQAAVSIQRQKLWEQEQGRLARQAPKPTATHQKEAPKKASKKTKGKGKGKDDKGEKLVAELKKKKAGKR</sequence>
<dbReference type="InterPro" id="IPR011990">
    <property type="entry name" value="TPR-like_helical_dom_sf"/>
</dbReference>
<comment type="function">
    <text evidence="2">mRNA-binding protein involved in proper cytoplasmic distribution of mitochondria.</text>
</comment>
<keyword evidence="2" id="KW-0694">RNA-binding</keyword>
<dbReference type="PANTHER" id="PTHR12601:SF6">
    <property type="entry name" value="CLUSTERED MITOCHONDRIA PROTEIN HOMOLOG"/>
    <property type="match status" value="1"/>
</dbReference>
<dbReference type="VEuPathDB" id="FungiDB:YALI0_B18810g"/>
<dbReference type="CDD" id="cd15466">
    <property type="entry name" value="CLU-central"/>
    <property type="match status" value="1"/>
</dbReference>
<dbReference type="Pfam" id="PF13236">
    <property type="entry name" value="CLU"/>
    <property type="match status" value="1"/>
</dbReference>